<proteinExistence type="predicted"/>
<dbReference type="OrthoDB" id="5439561at2"/>
<gene>
    <name evidence="3" type="ORF">DES40_0912</name>
</gene>
<evidence type="ECO:0000256" key="1">
    <source>
        <dbReference type="SAM" id="MobiDB-lite"/>
    </source>
</evidence>
<dbReference type="InterPro" id="IPR052894">
    <property type="entry name" value="AsmA-related"/>
</dbReference>
<dbReference type="InterPro" id="IPR007844">
    <property type="entry name" value="AsmA"/>
</dbReference>
<feature type="domain" description="AsmA" evidence="2">
    <location>
        <begin position="4"/>
        <end position="182"/>
    </location>
</feature>
<dbReference type="PANTHER" id="PTHR30441">
    <property type="entry name" value="DUF748 DOMAIN-CONTAINING PROTEIN"/>
    <property type="match status" value="1"/>
</dbReference>
<dbReference type="PANTHER" id="PTHR30441:SF4">
    <property type="entry name" value="PROTEIN ASMA"/>
    <property type="match status" value="1"/>
</dbReference>
<evidence type="ECO:0000313" key="4">
    <source>
        <dbReference type="Proteomes" id="UP000282211"/>
    </source>
</evidence>
<dbReference type="InParanoid" id="A0A420WKZ7"/>
<keyword evidence="4" id="KW-1185">Reference proteome</keyword>
<dbReference type="AlphaFoldDB" id="A0A420WKZ7"/>
<dbReference type="RefSeq" id="WP_121099349.1">
    <property type="nucleotide sequence ID" value="NZ_RBII01000001.1"/>
</dbReference>
<feature type="compositionally biased region" description="Low complexity" evidence="1">
    <location>
        <begin position="944"/>
        <end position="969"/>
    </location>
</feature>
<dbReference type="Pfam" id="PF05170">
    <property type="entry name" value="AsmA"/>
    <property type="match status" value="2"/>
</dbReference>
<evidence type="ECO:0000313" key="3">
    <source>
        <dbReference type="EMBL" id="RKQ71586.1"/>
    </source>
</evidence>
<dbReference type="GO" id="GO:0090313">
    <property type="term" value="P:regulation of protein targeting to membrane"/>
    <property type="evidence" value="ECO:0007669"/>
    <property type="project" value="TreeGrafter"/>
</dbReference>
<name>A0A420WKZ7_9PROT</name>
<reference evidence="3 4" key="1">
    <citation type="submission" date="2018-10" db="EMBL/GenBank/DDBJ databases">
        <title>Genomic Encyclopedia of Type Strains, Phase IV (KMG-IV): sequencing the most valuable type-strain genomes for metagenomic binning, comparative biology and taxonomic classification.</title>
        <authorList>
            <person name="Goeker M."/>
        </authorList>
    </citation>
    <scope>NUCLEOTIDE SEQUENCE [LARGE SCALE GENOMIC DNA]</scope>
    <source>
        <strain evidence="3 4">DSM 22008</strain>
    </source>
</reference>
<accession>A0A420WKZ7</accession>
<feature type="compositionally biased region" description="Basic and acidic residues" evidence="1">
    <location>
        <begin position="998"/>
        <end position="1021"/>
    </location>
</feature>
<protein>
    <submittedName>
        <fullName evidence="3">AsmA-like protein</fullName>
    </submittedName>
</protein>
<organism evidence="3 4">
    <name type="scientific">Litorimonas taeanensis</name>
    <dbReference type="NCBI Taxonomy" id="568099"/>
    <lineage>
        <taxon>Bacteria</taxon>
        <taxon>Pseudomonadati</taxon>
        <taxon>Pseudomonadota</taxon>
        <taxon>Alphaproteobacteria</taxon>
        <taxon>Maricaulales</taxon>
        <taxon>Robiginitomaculaceae</taxon>
    </lineage>
</organism>
<dbReference type="EMBL" id="RBII01000001">
    <property type="protein sequence ID" value="RKQ71586.1"/>
    <property type="molecule type" value="Genomic_DNA"/>
</dbReference>
<feature type="domain" description="AsmA" evidence="2">
    <location>
        <begin position="359"/>
        <end position="847"/>
    </location>
</feature>
<evidence type="ECO:0000259" key="2">
    <source>
        <dbReference type="Pfam" id="PF05170"/>
    </source>
</evidence>
<comment type="caution">
    <text evidence="3">The sequence shown here is derived from an EMBL/GenBank/DDBJ whole genome shotgun (WGS) entry which is preliminary data.</text>
</comment>
<dbReference type="Proteomes" id="UP000282211">
    <property type="component" value="Unassembled WGS sequence"/>
</dbReference>
<feature type="region of interest" description="Disordered" evidence="1">
    <location>
        <begin position="941"/>
        <end position="1029"/>
    </location>
</feature>
<sequence length="1029" mass="109376">MKKFIIGFAALVILIIGAIMFVPGLIPSDVYKSRIEEQLSTELGRDVTISGDVKLQTFPFIRAKTGGVTIQNPEGFSETPFLSVEKLEARIKLLPLLSKRVEISGFELVEPKIWLETNAQGQSNWVTASSETQSPKVEKESFKRTGGFNSLDPQIESFTLTDGQISYIDTQTNTSYALSDIDGSLTFPGLDKPFKFDIALDYQGERATIEADINSIRAFLDGRTAPVRADISTSFAEISIDGEFLASEDLDFTAKISSNISDVKAIQSLTPETLPYIELFETLTANGDFTLRNNVLSASNADIEVIGDGLNAQYKGTATLSDTPVLDGSIKVALNEFSKFTPYLPDNVPPLDILQSINGNAVLSGTNTGFIAKDINVAVKGNSFSADYTGEASMSGSDITASGQYQANTENIEQLINLAKIETPYAVLVGTLQSNGKVTYQNKVTTLSDLSVIAENGDLNGSYTGTVTLDKAPSLNGTYTLSIEDLSNVAKVLPEPIPYAEAIKTVTSEGSIITQGENYTLSNVMANLNNGLLNGNFNGNASYKPNSKESLSLTGSLAADISDIRAIAALGDVNLLPDTEVGSIFDTLAVSGDMSGTLNAISFKNAVVEFDQIKGTGEFNVDLSSVKPFIDANLNLEGLDLRPYMASYSTQNPTGEILPWNEAPMNVAPFQSMDGDFVFTTPNVIMDRLRLGQTNIDATLKNGRIDANLPNLSLYGGSGDVVASFDTNEAVPKLEMTLNFNGLESNSFLNAVAGFDKASGGAKTDITLTSQGRSQAELMQGLNGQGLFALANGSIKGIDAAEFLTGLDQAFTTRSLPSGLGASKSTSFEDIQALFKIENGVVKINDFDFEALGVSASGGGTLDIGGQSMDFSFRPRLTGENASNLAAFGIPLRFTGDFGTAKASLDTDFLSKIVAEKAKAEAVSRLQNEVKGPVGSILGGIIGGNSTSSTTTDEQTQGTSSSSSQSQTSTKEEAITNALGGLFGSNKTTETSDNDETVSDKTEEEKNKEAAKKKQEDDLKKAFGSLFGD</sequence>
<dbReference type="GO" id="GO:0005886">
    <property type="term" value="C:plasma membrane"/>
    <property type="evidence" value="ECO:0007669"/>
    <property type="project" value="TreeGrafter"/>
</dbReference>